<evidence type="ECO:0000313" key="2">
    <source>
        <dbReference type="EMBL" id="WTW59248.1"/>
    </source>
</evidence>
<evidence type="ECO:0000256" key="1">
    <source>
        <dbReference type="SAM" id="Phobius"/>
    </source>
</evidence>
<organism evidence="2">
    <name type="scientific">Streptomyces sp. NBC_00003</name>
    <dbReference type="NCBI Taxonomy" id="2903608"/>
    <lineage>
        <taxon>Bacteria</taxon>
        <taxon>Bacillati</taxon>
        <taxon>Actinomycetota</taxon>
        <taxon>Actinomycetes</taxon>
        <taxon>Kitasatosporales</taxon>
        <taxon>Streptomycetaceae</taxon>
        <taxon>Streptomyces</taxon>
    </lineage>
</organism>
<proteinExistence type="predicted"/>
<gene>
    <name evidence="2" type="ORF">OG549_00485</name>
</gene>
<name>A0AAU2UWA1_9ACTN</name>
<protein>
    <submittedName>
        <fullName evidence="2">Uncharacterized protein</fullName>
    </submittedName>
</protein>
<accession>A0AAU2UWA1</accession>
<sequence>MNTLLAMPGLPILLIVFTAAFATIGLAFLLPDLIGRKPKTHGSKRVRPAVGSYVLLAEASGYLEYEFGAVPCSIGSIVRHSLNGTDNTGVFVHWLPKPDDLVHQDFAALEAAGIYAVFHELDELAFFDPASAVRTKH</sequence>
<dbReference type="EMBL" id="CP108318">
    <property type="protein sequence ID" value="WTW59248.1"/>
    <property type="molecule type" value="Genomic_DNA"/>
</dbReference>
<keyword evidence="1" id="KW-0472">Membrane</keyword>
<reference evidence="2" key="1">
    <citation type="submission" date="2022-10" db="EMBL/GenBank/DDBJ databases">
        <title>The complete genomes of actinobacterial strains from the NBC collection.</title>
        <authorList>
            <person name="Joergensen T.S."/>
            <person name="Alvarez Arevalo M."/>
            <person name="Sterndorff E.B."/>
            <person name="Faurdal D."/>
            <person name="Vuksanovic O."/>
            <person name="Mourched A.-S."/>
            <person name="Charusanti P."/>
            <person name="Shaw S."/>
            <person name="Blin K."/>
            <person name="Weber T."/>
        </authorList>
    </citation>
    <scope>NUCLEOTIDE SEQUENCE</scope>
    <source>
        <strain evidence="2">NBC_00003</strain>
    </source>
</reference>
<feature type="transmembrane region" description="Helical" evidence="1">
    <location>
        <begin position="12"/>
        <end position="35"/>
    </location>
</feature>
<keyword evidence="1" id="KW-0812">Transmembrane</keyword>
<dbReference type="AlphaFoldDB" id="A0AAU2UWA1"/>
<keyword evidence="1" id="KW-1133">Transmembrane helix</keyword>